<proteinExistence type="predicted"/>
<evidence type="ECO:0008006" key="4">
    <source>
        <dbReference type="Google" id="ProtNLM"/>
    </source>
</evidence>
<feature type="non-terminal residue" evidence="3">
    <location>
        <position position="1"/>
    </location>
</feature>
<sequence length="89" mass="9864">GLMSTLFGIFMILYFCVTRKDSWLSWKHTNRCTSSPEVCTVPVEVAEKPSEIPKSPQPLANGNVVKSNSSSNLSTYSQKSSNITKAYNM</sequence>
<organism evidence="3">
    <name type="scientific">Arion vulgaris</name>
    <dbReference type="NCBI Taxonomy" id="1028688"/>
    <lineage>
        <taxon>Eukaryota</taxon>
        <taxon>Metazoa</taxon>
        <taxon>Spiralia</taxon>
        <taxon>Lophotrochozoa</taxon>
        <taxon>Mollusca</taxon>
        <taxon>Gastropoda</taxon>
        <taxon>Heterobranchia</taxon>
        <taxon>Euthyneura</taxon>
        <taxon>Panpulmonata</taxon>
        <taxon>Eupulmonata</taxon>
        <taxon>Stylommatophora</taxon>
        <taxon>Helicina</taxon>
        <taxon>Arionoidea</taxon>
        <taxon>Arionidae</taxon>
        <taxon>Arion</taxon>
    </lineage>
</organism>
<dbReference type="AlphaFoldDB" id="A0A0B6YAL4"/>
<evidence type="ECO:0000256" key="1">
    <source>
        <dbReference type="SAM" id="MobiDB-lite"/>
    </source>
</evidence>
<feature type="non-terminal residue" evidence="3">
    <location>
        <position position="89"/>
    </location>
</feature>
<reference evidence="3" key="1">
    <citation type="submission" date="2014-12" db="EMBL/GenBank/DDBJ databases">
        <title>Insight into the proteome of Arion vulgaris.</title>
        <authorList>
            <person name="Aradska J."/>
            <person name="Bulat T."/>
            <person name="Smidak R."/>
            <person name="Sarate P."/>
            <person name="Gangsoo J."/>
            <person name="Sialana F."/>
            <person name="Bilban M."/>
            <person name="Lubec G."/>
        </authorList>
    </citation>
    <scope>NUCLEOTIDE SEQUENCE</scope>
    <source>
        <tissue evidence="3">Skin</tissue>
    </source>
</reference>
<dbReference type="EMBL" id="HACG01005991">
    <property type="protein sequence ID" value="CEK52856.1"/>
    <property type="molecule type" value="Transcribed_RNA"/>
</dbReference>
<evidence type="ECO:0000313" key="3">
    <source>
        <dbReference type="EMBL" id="CEK52856.1"/>
    </source>
</evidence>
<feature type="chain" id="PRO_5002111806" description="Frizzled/Smoothened transmembrane domain-containing protein" evidence="2">
    <location>
        <begin position="19"/>
        <end position="89"/>
    </location>
</feature>
<feature type="region of interest" description="Disordered" evidence="1">
    <location>
        <begin position="50"/>
        <end position="89"/>
    </location>
</feature>
<evidence type="ECO:0000256" key="2">
    <source>
        <dbReference type="SAM" id="SignalP"/>
    </source>
</evidence>
<feature type="compositionally biased region" description="Low complexity" evidence="1">
    <location>
        <begin position="61"/>
        <end position="82"/>
    </location>
</feature>
<accession>A0A0B6YAL4</accession>
<keyword evidence="2" id="KW-0732">Signal</keyword>
<protein>
    <recommendedName>
        <fullName evidence="4">Frizzled/Smoothened transmembrane domain-containing protein</fullName>
    </recommendedName>
</protein>
<name>A0A0B6YAL4_9EUPU</name>
<feature type="signal peptide" evidence="2">
    <location>
        <begin position="1"/>
        <end position="18"/>
    </location>
</feature>
<gene>
    <name evidence="3" type="primary">ORF18260</name>
</gene>